<feature type="binding site" evidence="1">
    <location>
        <position position="39"/>
    </location>
    <ligand>
        <name>[4Fe-4S] cluster</name>
        <dbReference type="ChEBI" id="CHEBI:49883"/>
    </ligand>
</feature>
<keyword evidence="1" id="KW-0411">Iron-sulfur</keyword>
<keyword evidence="3" id="KW-1185">Reference proteome</keyword>
<comment type="function">
    <text evidence="1">Required for O(2)-independent ubiquinone (coenzyme Q) biosynthesis. Together with UbiU, is essential for the C6-hydroxylation reaction in the oxygen-independent ubiquinone biosynthesis pathway.</text>
</comment>
<dbReference type="Proteomes" id="UP000647183">
    <property type="component" value="Unassembled WGS sequence"/>
</dbReference>
<protein>
    <recommendedName>
        <fullName evidence="1">Ubiquinone biosynthesis protein UbiV</fullName>
    </recommendedName>
</protein>
<organism evidence="2 3">
    <name type="scientific">Luteimonas colneyensis</name>
    <dbReference type="NCBI Taxonomy" id="2762230"/>
    <lineage>
        <taxon>Bacteria</taxon>
        <taxon>Pseudomonadati</taxon>
        <taxon>Pseudomonadota</taxon>
        <taxon>Gammaproteobacteria</taxon>
        <taxon>Lysobacterales</taxon>
        <taxon>Lysobacteraceae</taxon>
        <taxon>Luteimonas</taxon>
    </lineage>
</organism>
<proteinExistence type="inferred from homology"/>
<sequence>MKLSLGPLQYFWPRERSLAFYRDVAGWPVDVVYLGETVCSKRRELRTVDWLALAEEMAAAGKDVVLSSLALVEAESELGVLQRQVDHGRFWLEANDVSAVQLCRRTGLPFVAGPSLSVYNHRALAMLVEDGLRRWVPGVEQGRQLIEELREGMQADGHAMPELEVIAWGRLPLSFSARCFTARALDVAKDQCGFRCIDYPDGMPLATREGRPFLRINGIQVQGEETTDLGPELPSLAALGVDLLRIYPQAEGTREIVERFDAARDASTALPLVGARNGYWHGEAGMTLAGHGAGG</sequence>
<feature type="binding site" evidence="1">
    <location>
        <position position="192"/>
    </location>
    <ligand>
        <name>[4Fe-4S] cluster</name>
        <dbReference type="ChEBI" id="CHEBI:49883"/>
    </ligand>
</feature>
<feature type="binding site" evidence="1">
    <location>
        <position position="179"/>
    </location>
    <ligand>
        <name>[4Fe-4S] cluster</name>
        <dbReference type="ChEBI" id="CHEBI:49883"/>
    </ligand>
</feature>
<dbReference type="Pfam" id="PF01136">
    <property type="entry name" value="Peptidase_U32"/>
    <property type="match status" value="1"/>
</dbReference>
<dbReference type="InterPro" id="IPR043693">
    <property type="entry name" value="UbiV"/>
</dbReference>
<keyword evidence="1" id="KW-0479">Metal-binding</keyword>
<feature type="binding site" evidence="1">
    <location>
        <position position="196"/>
    </location>
    <ligand>
        <name>[4Fe-4S] cluster</name>
        <dbReference type="ChEBI" id="CHEBI:49883"/>
    </ligand>
</feature>
<comment type="caution">
    <text evidence="2">The sequence shown here is derived from an EMBL/GenBank/DDBJ whole genome shotgun (WGS) entry which is preliminary data.</text>
</comment>
<keyword evidence="1" id="KW-0831">Ubiquinone biosynthesis</keyword>
<dbReference type="RefSeq" id="WP_191730058.1">
    <property type="nucleotide sequence ID" value="NZ_JACSQJ010000008.1"/>
</dbReference>
<gene>
    <name evidence="1" type="primary">ubiV</name>
    <name evidence="2" type="ORF">H9645_12745</name>
</gene>
<dbReference type="EMBL" id="JACSQJ010000008">
    <property type="protein sequence ID" value="MBD7988899.1"/>
    <property type="molecule type" value="Genomic_DNA"/>
</dbReference>
<evidence type="ECO:0000313" key="3">
    <source>
        <dbReference type="Proteomes" id="UP000647183"/>
    </source>
</evidence>
<comment type="cofactor">
    <cofactor evidence="1">
        <name>[4Fe-4S] cluster</name>
        <dbReference type="ChEBI" id="CHEBI:49883"/>
    </cofactor>
</comment>
<evidence type="ECO:0000313" key="2">
    <source>
        <dbReference type="EMBL" id="MBD7988899.1"/>
    </source>
</evidence>
<dbReference type="InterPro" id="IPR001539">
    <property type="entry name" value="Peptidase_U32"/>
</dbReference>
<evidence type="ECO:0000256" key="1">
    <source>
        <dbReference type="HAMAP-Rule" id="MF_02233"/>
    </source>
</evidence>
<keyword evidence="1" id="KW-0408">Iron</keyword>
<comment type="subunit">
    <text evidence="1">Forms a heterodimer with UbiU.</text>
</comment>
<name>A0ABR8ULK0_9GAMM</name>
<dbReference type="HAMAP" id="MF_02233">
    <property type="entry name" value="UbiV"/>
    <property type="match status" value="1"/>
</dbReference>
<dbReference type="PANTHER" id="PTHR30217">
    <property type="entry name" value="PEPTIDASE U32 FAMILY"/>
    <property type="match status" value="1"/>
</dbReference>
<comment type="pathway">
    <text evidence="1">Cofactor biosynthesis; ubiquinone biosynthesis.</text>
</comment>
<comment type="similarity">
    <text evidence="1">Belongs to the peptidase U32 family. UbiV subfamily.</text>
</comment>
<dbReference type="InterPro" id="IPR051454">
    <property type="entry name" value="RNA/ubiquinone_mod_enzymes"/>
</dbReference>
<dbReference type="PANTHER" id="PTHR30217:SF11">
    <property type="entry name" value="UBIQUINONE BIOSYNTHESIS PROTEIN UBIV"/>
    <property type="match status" value="1"/>
</dbReference>
<keyword evidence="1" id="KW-0004">4Fe-4S</keyword>
<dbReference type="NCBIfam" id="NF011991">
    <property type="entry name" value="PRK15447.1"/>
    <property type="match status" value="1"/>
</dbReference>
<reference evidence="2 3" key="1">
    <citation type="submission" date="2020-08" db="EMBL/GenBank/DDBJ databases">
        <title>A Genomic Blueprint of the Chicken Gut Microbiome.</title>
        <authorList>
            <person name="Gilroy R."/>
            <person name="Ravi A."/>
            <person name="Getino M."/>
            <person name="Pursley I."/>
            <person name="Horton D.L."/>
            <person name="Alikhan N.-F."/>
            <person name="Baker D."/>
            <person name="Gharbi K."/>
            <person name="Hall N."/>
            <person name="Watson M."/>
            <person name="Adriaenssens E.M."/>
            <person name="Foster-Nyarko E."/>
            <person name="Jarju S."/>
            <person name="Secka A."/>
            <person name="Antonio M."/>
            <person name="Oren A."/>
            <person name="Chaudhuri R."/>
            <person name="La Ragione R.M."/>
            <person name="Hildebrand F."/>
            <person name="Pallen M.J."/>
        </authorList>
    </citation>
    <scope>NUCLEOTIDE SEQUENCE [LARGE SCALE GENOMIC DNA]</scope>
    <source>
        <strain evidence="2 3">Sa2BVA3</strain>
    </source>
</reference>
<accession>A0ABR8ULK0</accession>